<accession>A0A814MZB4</accession>
<dbReference type="Proteomes" id="UP000663829">
    <property type="component" value="Unassembled WGS sequence"/>
</dbReference>
<organism evidence="2 4">
    <name type="scientific">Didymodactylos carnosus</name>
    <dbReference type="NCBI Taxonomy" id="1234261"/>
    <lineage>
        <taxon>Eukaryota</taxon>
        <taxon>Metazoa</taxon>
        <taxon>Spiralia</taxon>
        <taxon>Gnathifera</taxon>
        <taxon>Rotifera</taxon>
        <taxon>Eurotatoria</taxon>
        <taxon>Bdelloidea</taxon>
        <taxon>Philodinida</taxon>
        <taxon>Philodinidae</taxon>
        <taxon>Didymodactylos</taxon>
    </lineage>
</organism>
<dbReference type="Proteomes" id="UP000681722">
    <property type="component" value="Unassembled WGS sequence"/>
</dbReference>
<dbReference type="AlphaFoldDB" id="A0A814MZB4"/>
<gene>
    <name evidence="2" type="ORF">GPM918_LOCUS17880</name>
    <name evidence="3" type="ORF">SRO942_LOCUS17877</name>
</gene>
<reference evidence="2" key="1">
    <citation type="submission" date="2021-02" db="EMBL/GenBank/DDBJ databases">
        <authorList>
            <person name="Nowell W R."/>
        </authorList>
    </citation>
    <scope>NUCLEOTIDE SEQUENCE</scope>
</reference>
<evidence type="ECO:0000313" key="4">
    <source>
        <dbReference type="Proteomes" id="UP000663829"/>
    </source>
</evidence>
<evidence type="ECO:0000256" key="1">
    <source>
        <dbReference type="SAM" id="Coils"/>
    </source>
</evidence>
<keyword evidence="4" id="KW-1185">Reference proteome</keyword>
<proteinExistence type="predicted"/>
<comment type="caution">
    <text evidence="2">The sequence shown here is derived from an EMBL/GenBank/DDBJ whole genome shotgun (WGS) entry which is preliminary data.</text>
</comment>
<feature type="coiled-coil region" evidence="1">
    <location>
        <begin position="42"/>
        <end position="69"/>
    </location>
</feature>
<protein>
    <submittedName>
        <fullName evidence="2">Uncharacterized protein</fullName>
    </submittedName>
</protein>
<evidence type="ECO:0000313" key="2">
    <source>
        <dbReference type="EMBL" id="CAF1083316.1"/>
    </source>
</evidence>
<dbReference type="EMBL" id="CAJOBC010005026">
    <property type="protein sequence ID" value="CAF3849036.1"/>
    <property type="molecule type" value="Genomic_DNA"/>
</dbReference>
<sequence length="92" mass="11007">MLVPVKATLKHIKSYSFIFNMENKQNKSTPKIDNKRYLKLIVKQKTTALKNCEDKLIEYENIIERQQKMIDHLLTNIVQVKTENDIEQQLFR</sequence>
<name>A0A814MZB4_9BILA</name>
<evidence type="ECO:0000313" key="3">
    <source>
        <dbReference type="EMBL" id="CAF3849036.1"/>
    </source>
</evidence>
<dbReference type="EMBL" id="CAJNOQ010005026">
    <property type="protein sequence ID" value="CAF1083316.1"/>
    <property type="molecule type" value="Genomic_DNA"/>
</dbReference>
<keyword evidence="1" id="KW-0175">Coiled coil</keyword>